<evidence type="ECO:0000313" key="1">
    <source>
        <dbReference type="EMBL" id="KAH3889206.1"/>
    </source>
</evidence>
<gene>
    <name evidence="1" type="ORF">DPMN_013257</name>
</gene>
<comment type="caution">
    <text evidence="1">The sequence shown here is derived from an EMBL/GenBank/DDBJ whole genome shotgun (WGS) entry which is preliminary data.</text>
</comment>
<dbReference type="EMBL" id="JAIWYP010000001">
    <property type="protein sequence ID" value="KAH3889206.1"/>
    <property type="molecule type" value="Genomic_DNA"/>
</dbReference>
<dbReference type="Proteomes" id="UP000828390">
    <property type="component" value="Unassembled WGS sequence"/>
</dbReference>
<sequence length="119" mass="13400">MTVARPDVQLQQKLQSFQLHVVVVILGGNYISTSSSTADIVSSLLWLQTHLNEAGTTHVHFCTISERGYCPKDRARTKKCFNAQRNKINDCLRKTACVLQVNKISFPADYDTCNTVHFN</sequence>
<dbReference type="AlphaFoldDB" id="A0A9D4N735"/>
<accession>A0A9D4N735</accession>
<name>A0A9D4N735_DREPO</name>
<organism evidence="1 2">
    <name type="scientific">Dreissena polymorpha</name>
    <name type="common">Zebra mussel</name>
    <name type="synonym">Mytilus polymorpha</name>
    <dbReference type="NCBI Taxonomy" id="45954"/>
    <lineage>
        <taxon>Eukaryota</taxon>
        <taxon>Metazoa</taxon>
        <taxon>Spiralia</taxon>
        <taxon>Lophotrochozoa</taxon>
        <taxon>Mollusca</taxon>
        <taxon>Bivalvia</taxon>
        <taxon>Autobranchia</taxon>
        <taxon>Heteroconchia</taxon>
        <taxon>Euheterodonta</taxon>
        <taxon>Imparidentia</taxon>
        <taxon>Neoheterodontei</taxon>
        <taxon>Myida</taxon>
        <taxon>Dreissenoidea</taxon>
        <taxon>Dreissenidae</taxon>
        <taxon>Dreissena</taxon>
    </lineage>
</organism>
<proteinExistence type="predicted"/>
<evidence type="ECO:0000313" key="2">
    <source>
        <dbReference type="Proteomes" id="UP000828390"/>
    </source>
</evidence>
<protein>
    <submittedName>
        <fullName evidence="1">Uncharacterized protein</fullName>
    </submittedName>
</protein>
<reference evidence="1" key="2">
    <citation type="submission" date="2020-11" db="EMBL/GenBank/DDBJ databases">
        <authorList>
            <person name="McCartney M.A."/>
            <person name="Auch B."/>
            <person name="Kono T."/>
            <person name="Mallez S."/>
            <person name="Becker A."/>
            <person name="Gohl D.M."/>
            <person name="Silverstein K.A.T."/>
            <person name="Koren S."/>
            <person name="Bechman K.B."/>
            <person name="Herman A."/>
            <person name="Abrahante J.E."/>
            <person name="Garbe J."/>
        </authorList>
    </citation>
    <scope>NUCLEOTIDE SEQUENCE</scope>
    <source>
        <strain evidence="1">Duluth1</strain>
        <tissue evidence="1">Whole animal</tissue>
    </source>
</reference>
<keyword evidence="2" id="KW-1185">Reference proteome</keyword>
<reference evidence="1" key="1">
    <citation type="journal article" date="2019" name="bioRxiv">
        <title>The Genome of the Zebra Mussel, Dreissena polymorpha: A Resource for Invasive Species Research.</title>
        <authorList>
            <person name="McCartney M.A."/>
            <person name="Auch B."/>
            <person name="Kono T."/>
            <person name="Mallez S."/>
            <person name="Zhang Y."/>
            <person name="Obille A."/>
            <person name="Becker A."/>
            <person name="Abrahante J.E."/>
            <person name="Garbe J."/>
            <person name="Badalamenti J.P."/>
            <person name="Herman A."/>
            <person name="Mangelson H."/>
            <person name="Liachko I."/>
            <person name="Sullivan S."/>
            <person name="Sone E.D."/>
            <person name="Koren S."/>
            <person name="Silverstein K.A.T."/>
            <person name="Beckman K.B."/>
            <person name="Gohl D.M."/>
        </authorList>
    </citation>
    <scope>NUCLEOTIDE SEQUENCE</scope>
    <source>
        <strain evidence="1">Duluth1</strain>
        <tissue evidence="1">Whole animal</tissue>
    </source>
</reference>